<dbReference type="InterPro" id="IPR036380">
    <property type="entry name" value="Isochorismatase-like_sf"/>
</dbReference>
<protein>
    <submittedName>
        <fullName evidence="2">Isochorismatase family protein YecD</fullName>
        <ecNumber evidence="2">3.-.-.-</ecNumber>
    </submittedName>
</protein>
<evidence type="ECO:0000313" key="3">
    <source>
        <dbReference type="Proteomes" id="UP000317318"/>
    </source>
</evidence>
<dbReference type="CDD" id="cd01012">
    <property type="entry name" value="YcaC_related"/>
    <property type="match status" value="1"/>
</dbReference>
<dbReference type="GO" id="GO:0016787">
    <property type="term" value="F:hydrolase activity"/>
    <property type="evidence" value="ECO:0007669"/>
    <property type="project" value="UniProtKB-KW"/>
</dbReference>
<dbReference type="Proteomes" id="UP000317318">
    <property type="component" value="Chromosome"/>
</dbReference>
<accession>A0A517QY69</accession>
<gene>
    <name evidence="2" type="primary">yecD</name>
    <name evidence="2" type="ORF">Pan189_09350</name>
</gene>
<dbReference type="EC" id="3.-.-.-" evidence="2"/>
<dbReference type="OrthoDB" id="9789777at2"/>
<dbReference type="EMBL" id="CP036268">
    <property type="protein sequence ID" value="QDT36575.1"/>
    <property type="molecule type" value="Genomic_DNA"/>
</dbReference>
<organism evidence="2 3">
    <name type="scientific">Stratiformator vulcanicus</name>
    <dbReference type="NCBI Taxonomy" id="2527980"/>
    <lineage>
        <taxon>Bacteria</taxon>
        <taxon>Pseudomonadati</taxon>
        <taxon>Planctomycetota</taxon>
        <taxon>Planctomycetia</taxon>
        <taxon>Planctomycetales</taxon>
        <taxon>Planctomycetaceae</taxon>
        <taxon>Stratiformator</taxon>
    </lineage>
</organism>
<evidence type="ECO:0000259" key="1">
    <source>
        <dbReference type="Pfam" id="PF00857"/>
    </source>
</evidence>
<dbReference type="Pfam" id="PF00857">
    <property type="entry name" value="Isochorismatase"/>
    <property type="match status" value="1"/>
</dbReference>
<dbReference type="Gene3D" id="3.40.50.850">
    <property type="entry name" value="Isochorismatase-like"/>
    <property type="match status" value="1"/>
</dbReference>
<dbReference type="InterPro" id="IPR000868">
    <property type="entry name" value="Isochorismatase-like_dom"/>
</dbReference>
<dbReference type="RefSeq" id="WP_145362774.1">
    <property type="nucleotide sequence ID" value="NZ_CP036268.1"/>
</dbReference>
<feature type="domain" description="Isochorismatase-like" evidence="1">
    <location>
        <begin position="18"/>
        <end position="167"/>
    </location>
</feature>
<reference evidence="2 3" key="1">
    <citation type="submission" date="2019-02" db="EMBL/GenBank/DDBJ databases">
        <title>Deep-cultivation of Planctomycetes and their phenomic and genomic characterization uncovers novel biology.</title>
        <authorList>
            <person name="Wiegand S."/>
            <person name="Jogler M."/>
            <person name="Boedeker C."/>
            <person name="Pinto D."/>
            <person name="Vollmers J."/>
            <person name="Rivas-Marin E."/>
            <person name="Kohn T."/>
            <person name="Peeters S.H."/>
            <person name="Heuer A."/>
            <person name="Rast P."/>
            <person name="Oberbeckmann S."/>
            <person name="Bunk B."/>
            <person name="Jeske O."/>
            <person name="Meyerdierks A."/>
            <person name="Storesund J.E."/>
            <person name="Kallscheuer N."/>
            <person name="Luecker S."/>
            <person name="Lage O.M."/>
            <person name="Pohl T."/>
            <person name="Merkel B.J."/>
            <person name="Hornburger P."/>
            <person name="Mueller R.-W."/>
            <person name="Bruemmer F."/>
            <person name="Labrenz M."/>
            <person name="Spormann A.M."/>
            <person name="Op den Camp H."/>
            <person name="Overmann J."/>
            <person name="Amann R."/>
            <person name="Jetten M.S.M."/>
            <person name="Mascher T."/>
            <person name="Medema M.H."/>
            <person name="Devos D.P."/>
            <person name="Kaster A.-K."/>
            <person name="Ovreas L."/>
            <person name="Rohde M."/>
            <person name="Galperin M.Y."/>
            <person name="Jogler C."/>
        </authorList>
    </citation>
    <scope>NUCLEOTIDE SEQUENCE [LARGE SCALE GENOMIC DNA]</scope>
    <source>
        <strain evidence="2 3">Pan189</strain>
    </source>
</reference>
<dbReference type="KEGG" id="svp:Pan189_09350"/>
<dbReference type="SUPFAM" id="SSF52499">
    <property type="entry name" value="Isochorismatase-like hydrolases"/>
    <property type="match status" value="1"/>
</dbReference>
<evidence type="ECO:0000313" key="2">
    <source>
        <dbReference type="EMBL" id="QDT36575.1"/>
    </source>
</evidence>
<dbReference type="AlphaFoldDB" id="A0A517QY69"/>
<keyword evidence="2" id="KW-0378">Hydrolase</keyword>
<keyword evidence="3" id="KW-1185">Reference proteome</keyword>
<dbReference type="InterPro" id="IPR050993">
    <property type="entry name" value="Isochorismatase_domain"/>
</dbReference>
<dbReference type="PANTHER" id="PTHR14119">
    <property type="entry name" value="HYDROLASE"/>
    <property type="match status" value="1"/>
</dbReference>
<sequence>MSDMNNVRSPGLLGATQTTLFVIDIQERMLPHIHRGDDVVARCGMLVTGAKMLGIPVIATEQYPQGLGATVPALRELLPAELPSKKRFSAAAASGLLPVGERDDGRDRVLLCGIETHVCVLQTAFDLVSLGYRVGVAADAVSSRRDFDHDLALQRMRDSGIDLVSSEGALFEWCETAEHPAFKQISALVKEN</sequence>
<dbReference type="PANTHER" id="PTHR14119:SF3">
    <property type="entry name" value="ISOCHORISMATASE DOMAIN-CONTAINING PROTEIN 2"/>
    <property type="match status" value="1"/>
</dbReference>
<proteinExistence type="predicted"/>
<name>A0A517QY69_9PLAN</name>